<dbReference type="GO" id="GO:0019509">
    <property type="term" value="P:L-methionine salvage from methylthioadenosine"/>
    <property type="evidence" value="ECO:0007669"/>
    <property type="project" value="InterPro"/>
</dbReference>
<dbReference type="InterPro" id="IPR001303">
    <property type="entry name" value="Aldolase_II/adducin_N"/>
</dbReference>
<evidence type="ECO:0000313" key="11">
    <source>
        <dbReference type="Proteomes" id="UP001432027"/>
    </source>
</evidence>
<comment type="function">
    <text evidence="7">Catalyzes the dehydration of methylthioribulose-1-phosphate (MTRu-1-P) into 2,3-diketo-5-methylthiopentyl-1-phosphate (DK-MTP-1-P). Functions in the methionine salvage pathway, which plays a key role in cancer, apoptosis, microbial proliferation and inflammation. May inhibit the CASP1-related inflammatory response (pyroptosis), the CASP9-dependent apoptotic pathway and the cytochrome c-dependent and APAF1-mediated cell death.</text>
</comment>
<dbReference type="FunFam" id="3.40.225.10:FF:000003">
    <property type="entry name" value="Methylthioribulose-1-phosphate dehydratase"/>
    <property type="match status" value="1"/>
</dbReference>
<evidence type="ECO:0000259" key="9">
    <source>
        <dbReference type="SMART" id="SM01007"/>
    </source>
</evidence>
<keyword evidence="4" id="KW-0862">Zinc</keyword>
<organism evidence="10 11">
    <name type="scientific">Pristionchus entomophagus</name>
    <dbReference type="NCBI Taxonomy" id="358040"/>
    <lineage>
        <taxon>Eukaryota</taxon>
        <taxon>Metazoa</taxon>
        <taxon>Ecdysozoa</taxon>
        <taxon>Nematoda</taxon>
        <taxon>Chromadorea</taxon>
        <taxon>Rhabditida</taxon>
        <taxon>Rhabditina</taxon>
        <taxon>Diplogasteromorpha</taxon>
        <taxon>Diplogasteroidea</taxon>
        <taxon>Neodiplogasteridae</taxon>
        <taxon>Pristionchus</taxon>
    </lineage>
</organism>
<evidence type="ECO:0000256" key="1">
    <source>
        <dbReference type="ARBA" id="ARBA00006274"/>
    </source>
</evidence>
<dbReference type="PANTHER" id="PTHR10640">
    <property type="entry name" value="METHYLTHIORIBULOSE-1-PHOSPHATE DEHYDRATASE"/>
    <property type="match status" value="1"/>
</dbReference>
<dbReference type="InterPro" id="IPR017714">
    <property type="entry name" value="MethylthioRu-1-P_deHdtase_MtnB"/>
</dbReference>
<evidence type="ECO:0000256" key="4">
    <source>
        <dbReference type="ARBA" id="ARBA00022833"/>
    </source>
</evidence>
<feature type="domain" description="Class II aldolase/adducin N-terminal" evidence="9">
    <location>
        <begin position="193"/>
        <end position="392"/>
    </location>
</feature>
<evidence type="ECO:0000256" key="3">
    <source>
        <dbReference type="ARBA" id="ARBA00022723"/>
    </source>
</evidence>
<reference evidence="10" key="1">
    <citation type="submission" date="2023-10" db="EMBL/GenBank/DDBJ databases">
        <title>Genome assembly of Pristionchus species.</title>
        <authorList>
            <person name="Yoshida K."/>
            <person name="Sommer R.J."/>
        </authorList>
    </citation>
    <scope>NUCLEOTIDE SEQUENCE</scope>
    <source>
        <strain evidence="10">RS0144</strain>
    </source>
</reference>
<dbReference type="EMBL" id="BTSX01000006">
    <property type="protein sequence ID" value="GMT07389.1"/>
    <property type="molecule type" value="Genomic_DNA"/>
</dbReference>
<keyword evidence="11" id="KW-1185">Reference proteome</keyword>
<evidence type="ECO:0000313" key="10">
    <source>
        <dbReference type="EMBL" id="GMT07389.1"/>
    </source>
</evidence>
<comment type="similarity">
    <text evidence="1">Belongs to the aldolase class II family. Adducin subfamily.</text>
</comment>
<dbReference type="GO" id="GO:0046570">
    <property type="term" value="F:methylthioribulose 1-phosphate dehydratase activity"/>
    <property type="evidence" value="ECO:0007669"/>
    <property type="project" value="TreeGrafter"/>
</dbReference>
<evidence type="ECO:0000256" key="5">
    <source>
        <dbReference type="ARBA" id="ARBA00023167"/>
    </source>
</evidence>
<proteinExistence type="inferred from homology"/>
<evidence type="ECO:0000256" key="2">
    <source>
        <dbReference type="ARBA" id="ARBA00022605"/>
    </source>
</evidence>
<evidence type="ECO:0000256" key="6">
    <source>
        <dbReference type="ARBA" id="ARBA00023239"/>
    </source>
</evidence>
<evidence type="ECO:0000256" key="7">
    <source>
        <dbReference type="ARBA" id="ARBA00060021"/>
    </source>
</evidence>
<dbReference type="PANTHER" id="PTHR10640:SF7">
    <property type="entry name" value="METHYLTHIORIBULOSE-1-PHOSPHATE DEHYDRATASE"/>
    <property type="match status" value="1"/>
</dbReference>
<dbReference type="NCBIfam" id="TIGR03328">
    <property type="entry name" value="salvage_mtnB"/>
    <property type="match status" value="1"/>
</dbReference>
<dbReference type="Gene3D" id="3.40.225.10">
    <property type="entry name" value="Class II aldolase/adducin N-terminal domain"/>
    <property type="match status" value="1"/>
</dbReference>
<sequence>SPPLPPMDEEMKYDSDDEDPGEFVQARLRGPNHDKIMEQADIIHRDFQACVDRLVKKKKERPHVNPATLYYEEPFHSKAVAVHRKLQREDLVALEGQKLEHDFEVRGGGIPVVTVAEEARMIAAIEKKKTEEQNKKHRMAKWNPDQMRNTQQQLPRLRAIEEDSPGCTSCDGPCVLDSRRSMMSCSNEPMMPELMADLLGQFYRMGWMTGSGGAMAAISCDNRLLVSPSSLQKERIKACDLFASSPNSMVVKAPVCMPNGKPTACEGIFKKIMAATGAQCVIHSHSKASNLATRIIRTSEWAISGQEYIKGIYNFRTNKAMGNEDILIVPIIENMPTEEDLEPQMEAVLANPQFSHISAILVRSHGVFVWGPTWQKAKIMAEVYDYLFELSLDLVKLGVPLIRPEDLTRAVSIGFLNPTAGQNATHEATAPSAPPSD</sequence>
<protein>
    <recommendedName>
        <fullName evidence="9">Class II aldolase/adducin N-terminal domain-containing protein</fullName>
    </recommendedName>
</protein>
<dbReference type="Proteomes" id="UP001432027">
    <property type="component" value="Unassembled WGS sequence"/>
</dbReference>
<feature type="region of interest" description="Disordered" evidence="8">
    <location>
        <begin position="1"/>
        <end position="20"/>
    </location>
</feature>
<feature type="non-terminal residue" evidence="10">
    <location>
        <position position="1"/>
    </location>
</feature>
<name>A0AAV5UNA8_9BILA</name>
<dbReference type="Pfam" id="PF00596">
    <property type="entry name" value="Aldolase_II"/>
    <property type="match status" value="1"/>
</dbReference>
<evidence type="ECO:0000256" key="8">
    <source>
        <dbReference type="SAM" id="MobiDB-lite"/>
    </source>
</evidence>
<dbReference type="SMART" id="SM01007">
    <property type="entry name" value="Aldolase_II"/>
    <property type="match status" value="1"/>
</dbReference>
<keyword evidence="6" id="KW-0456">Lyase</keyword>
<comment type="caution">
    <text evidence="10">The sequence shown here is derived from an EMBL/GenBank/DDBJ whole genome shotgun (WGS) entry which is preliminary data.</text>
</comment>
<accession>A0AAV5UNA8</accession>
<gene>
    <name evidence="10" type="ORF">PENTCL1PPCAC_29563</name>
</gene>
<keyword evidence="3" id="KW-0479">Metal-binding</keyword>
<keyword evidence="5" id="KW-0486">Methionine biosynthesis</keyword>
<dbReference type="SUPFAM" id="SSF53639">
    <property type="entry name" value="AraD/HMP-PK domain-like"/>
    <property type="match status" value="1"/>
</dbReference>
<dbReference type="AlphaFoldDB" id="A0AAV5UNA8"/>
<dbReference type="GO" id="GO:0005737">
    <property type="term" value="C:cytoplasm"/>
    <property type="evidence" value="ECO:0007669"/>
    <property type="project" value="InterPro"/>
</dbReference>
<dbReference type="GO" id="GO:0046872">
    <property type="term" value="F:metal ion binding"/>
    <property type="evidence" value="ECO:0007669"/>
    <property type="project" value="UniProtKB-KW"/>
</dbReference>
<dbReference type="InterPro" id="IPR036409">
    <property type="entry name" value="Aldolase_II/adducin_N_sf"/>
</dbReference>
<keyword evidence="2" id="KW-0028">Amino-acid biosynthesis</keyword>